<evidence type="ECO:0000313" key="2">
    <source>
        <dbReference type="Proteomes" id="UP001489719"/>
    </source>
</evidence>
<gene>
    <name evidence="1" type="ORF">V1517DRAFT_176846</name>
</gene>
<organism evidence="1 2">
    <name type="scientific">Lipomyces orientalis</name>
    <dbReference type="NCBI Taxonomy" id="1233043"/>
    <lineage>
        <taxon>Eukaryota</taxon>
        <taxon>Fungi</taxon>
        <taxon>Dikarya</taxon>
        <taxon>Ascomycota</taxon>
        <taxon>Saccharomycotina</taxon>
        <taxon>Lipomycetes</taxon>
        <taxon>Lipomycetales</taxon>
        <taxon>Lipomycetaceae</taxon>
        <taxon>Lipomyces</taxon>
    </lineage>
</organism>
<dbReference type="Proteomes" id="UP001489719">
    <property type="component" value="Unassembled WGS sequence"/>
</dbReference>
<protein>
    <submittedName>
        <fullName evidence="1">Uncharacterized protein</fullName>
    </submittedName>
</protein>
<evidence type="ECO:0000313" key="1">
    <source>
        <dbReference type="EMBL" id="KAK9325433.1"/>
    </source>
</evidence>
<keyword evidence="2" id="KW-1185">Reference proteome</keyword>
<dbReference type="EMBL" id="MU970040">
    <property type="protein sequence ID" value="KAK9325433.1"/>
    <property type="molecule type" value="Genomic_DNA"/>
</dbReference>
<reference evidence="2" key="1">
    <citation type="journal article" date="2024" name="Front. Bioeng. Biotechnol.">
        <title>Genome-scale model development and genomic sequencing of the oleaginous clade Lipomyces.</title>
        <authorList>
            <person name="Czajka J.J."/>
            <person name="Han Y."/>
            <person name="Kim J."/>
            <person name="Mondo S.J."/>
            <person name="Hofstad B.A."/>
            <person name="Robles A."/>
            <person name="Haridas S."/>
            <person name="Riley R."/>
            <person name="LaButti K."/>
            <person name="Pangilinan J."/>
            <person name="Andreopoulos W."/>
            <person name="Lipzen A."/>
            <person name="Yan J."/>
            <person name="Wang M."/>
            <person name="Ng V."/>
            <person name="Grigoriev I.V."/>
            <person name="Spatafora J.W."/>
            <person name="Magnuson J.K."/>
            <person name="Baker S.E."/>
            <person name="Pomraning K.R."/>
        </authorList>
    </citation>
    <scope>NUCLEOTIDE SEQUENCE [LARGE SCALE GENOMIC DNA]</scope>
    <source>
        <strain evidence="2">CBS 10300</strain>
    </source>
</reference>
<proteinExistence type="predicted"/>
<comment type="caution">
    <text evidence="1">The sequence shown here is derived from an EMBL/GenBank/DDBJ whole genome shotgun (WGS) entry which is preliminary data.</text>
</comment>
<sequence>MATSSPASPNGEQRRTDSGWEGERGHDTEALNLLALPSPHSQLYPALDLTPASSSSDSNSLPSSSSPSLLEQKNTVSPPGRRAGFLAGRYEPETLRGVSSAAAARKSHYSQRQHGESFTEVLGRDDLSTATGSTYRDDNDSIGSPNTLWSSPTSISDADVARVANLVVHLRDSRSAMGNVSTKKRALSGDNSSVVKPTQATLRRVLRTKAWFELHAAFVSQSQVLPHNVPQTFLPFPGVDGVYNPLQTIRNRYVRERRKHRLEIAELSTITPASSAFRQNPNINVIWEVDVNEMFADWGWRERNRMLLVGHNGLPLYKPSRPHGTYESREKDDEYAERRNKDDQRGAHKRSHRSRGLHLPDAYLRRGIAESEHHRSKRHQKTSGEPPPKKIRMSLTMCQDLKKQTEKVMANLRDIDFAFVVAGNLNATFQMKRTTMTPTTRYLNQTVTEGALRSPILKGLSEDVGTCCPMKMNQWIMKELIGPVLHPDPRNPYQVRLLDRHSYHLRIHHLDRELLRQLSHGTVLQDELTNYPH</sequence>
<accession>A0ACC3TZ09</accession>
<name>A0ACC3TZ09_9ASCO</name>